<evidence type="ECO:0000313" key="2">
    <source>
        <dbReference type="EMBL" id="MEL0614964.1"/>
    </source>
</evidence>
<dbReference type="RefSeq" id="WP_341568194.1">
    <property type="nucleotide sequence ID" value="NZ_JBAKAR010000051.1"/>
</dbReference>
<sequence length="90" mass="9127">LALAASLFLAPVSFQSVLAADLGSLTSSISSATEAATSTVDTASKIDINTATADQLSTISGIGTAIAESIVEYREKNGDFSNLTDLTNIS</sequence>
<proteinExistence type="predicted"/>
<reference evidence="2 3" key="1">
    <citation type="submission" date="2024-02" db="EMBL/GenBank/DDBJ databases">
        <title>Bacteria isolated from the canopy kelp, Nereocystis luetkeana.</title>
        <authorList>
            <person name="Pfister C.A."/>
            <person name="Younker I.T."/>
            <person name="Light S.H."/>
        </authorList>
    </citation>
    <scope>NUCLEOTIDE SEQUENCE [LARGE SCALE GENOMIC DNA]</scope>
    <source>
        <strain evidence="2 3">TI.4.07</strain>
    </source>
</reference>
<dbReference type="Proteomes" id="UP001379949">
    <property type="component" value="Unassembled WGS sequence"/>
</dbReference>
<feature type="non-terminal residue" evidence="2">
    <location>
        <position position="1"/>
    </location>
</feature>
<keyword evidence="1" id="KW-0732">Signal</keyword>
<feature type="non-terminal residue" evidence="2">
    <location>
        <position position="90"/>
    </location>
</feature>
<gene>
    <name evidence="2" type="ORF">V6242_17610</name>
</gene>
<dbReference type="InterPro" id="IPR051675">
    <property type="entry name" value="Endo/Exo/Phosphatase_dom_1"/>
</dbReference>
<dbReference type="PANTHER" id="PTHR21180">
    <property type="entry name" value="ENDONUCLEASE/EXONUCLEASE/PHOSPHATASE FAMILY DOMAIN-CONTAINING PROTEIN 1"/>
    <property type="match status" value="1"/>
</dbReference>
<evidence type="ECO:0000313" key="3">
    <source>
        <dbReference type="Proteomes" id="UP001379949"/>
    </source>
</evidence>
<name>A0ABU9G904_9GAMM</name>
<evidence type="ECO:0000256" key="1">
    <source>
        <dbReference type="SAM" id="SignalP"/>
    </source>
</evidence>
<accession>A0ABU9G904</accession>
<protein>
    <submittedName>
        <fullName evidence="2">Helix-hairpin-helix domain-containing protein</fullName>
    </submittedName>
</protein>
<organism evidence="2 3">
    <name type="scientific">Marinomonas arenicola</name>
    <dbReference type="NCBI Taxonomy" id="569601"/>
    <lineage>
        <taxon>Bacteria</taxon>
        <taxon>Pseudomonadati</taxon>
        <taxon>Pseudomonadota</taxon>
        <taxon>Gammaproteobacteria</taxon>
        <taxon>Oceanospirillales</taxon>
        <taxon>Oceanospirillaceae</taxon>
        <taxon>Marinomonas</taxon>
    </lineage>
</organism>
<comment type="caution">
    <text evidence="2">The sequence shown here is derived from an EMBL/GenBank/DDBJ whole genome shotgun (WGS) entry which is preliminary data.</text>
</comment>
<dbReference type="SUPFAM" id="SSF47781">
    <property type="entry name" value="RuvA domain 2-like"/>
    <property type="match status" value="1"/>
</dbReference>
<dbReference type="InterPro" id="IPR010994">
    <property type="entry name" value="RuvA_2-like"/>
</dbReference>
<dbReference type="Pfam" id="PF12836">
    <property type="entry name" value="HHH_3"/>
    <property type="match status" value="1"/>
</dbReference>
<feature type="signal peptide" evidence="1">
    <location>
        <begin position="1"/>
        <end position="19"/>
    </location>
</feature>
<feature type="chain" id="PRO_5047221391" evidence="1">
    <location>
        <begin position="20"/>
        <end position="90"/>
    </location>
</feature>
<dbReference type="Gene3D" id="1.10.150.280">
    <property type="entry name" value="AF1531-like domain"/>
    <property type="match status" value="1"/>
</dbReference>
<dbReference type="EMBL" id="JBAKAR010000051">
    <property type="protein sequence ID" value="MEL0614964.1"/>
    <property type="molecule type" value="Genomic_DNA"/>
</dbReference>
<dbReference type="PANTHER" id="PTHR21180:SF32">
    <property type="entry name" value="ENDONUCLEASE_EXONUCLEASE_PHOSPHATASE FAMILY DOMAIN-CONTAINING PROTEIN 1"/>
    <property type="match status" value="1"/>
</dbReference>
<keyword evidence="3" id="KW-1185">Reference proteome</keyword>